<evidence type="ECO:0000256" key="6">
    <source>
        <dbReference type="ARBA" id="ARBA00022553"/>
    </source>
</evidence>
<dbReference type="InterPro" id="IPR036097">
    <property type="entry name" value="HisK_dim/P_sf"/>
</dbReference>
<evidence type="ECO:0000256" key="2">
    <source>
        <dbReference type="ARBA" id="ARBA00004429"/>
    </source>
</evidence>
<dbReference type="PANTHER" id="PTHR45453">
    <property type="entry name" value="PHOSPHATE REGULON SENSOR PROTEIN PHOR"/>
    <property type="match status" value="1"/>
</dbReference>
<dbReference type="InterPro" id="IPR014310">
    <property type="entry name" value="Sig_transdc_His_kinase_PhoR"/>
</dbReference>
<dbReference type="InterPro" id="IPR013767">
    <property type="entry name" value="PAS_fold"/>
</dbReference>
<dbReference type="SUPFAM" id="SSF55874">
    <property type="entry name" value="ATPase domain of HSP90 chaperone/DNA topoisomerase II/histidine kinase"/>
    <property type="match status" value="1"/>
</dbReference>
<dbReference type="Pfam" id="PF02518">
    <property type="entry name" value="HATPase_c"/>
    <property type="match status" value="1"/>
</dbReference>
<dbReference type="Gene3D" id="3.30.565.10">
    <property type="entry name" value="Histidine kinase-like ATPase, C-terminal domain"/>
    <property type="match status" value="1"/>
</dbReference>
<accession>A0A936YYR0</accession>
<evidence type="ECO:0000259" key="16">
    <source>
        <dbReference type="PROSITE" id="PS50109"/>
    </source>
</evidence>
<dbReference type="EMBL" id="JAEQNE010000002">
    <property type="protein sequence ID" value="MBL0391689.1"/>
    <property type="molecule type" value="Genomic_DNA"/>
</dbReference>
<dbReference type="InterPro" id="IPR050351">
    <property type="entry name" value="BphY/WalK/GraS-like"/>
</dbReference>
<evidence type="ECO:0000256" key="13">
    <source>
        <dbReference type="ARBA" id="ARBA00023012"/>
    </source>
</evidence>
<keyword evidence="6" id="KW-0597">Phosphoprotein</keyword>
<feature type="domain" description="Histidine kinase" evidence="16">
    <location>
        <begin position="212"/>
        <end position="431"/>
    </location>
</feature>
<keyword evidence="13" id="KW-0902">Two-component regulatory system</keyword>
<dbReference type="RefSeq" id="WP_201674300.1">
    <property type="nucleotide sequence ID" value="NZ_JAEQNE010000002.1"/>
</dbReference>
<gene>
    <name evidence="17" type="primary">phoR</name>
    <name evidence="17" type="ORF">JJ685_11135</name>
</gene>
<sequence length="447" mass="48029">MTPRAFGFLLFLGGGGGAGWLVDAWPGAALGVALGAALWFALDAVAAARVLRWLEAGQLRGAPTGGGWWGRLAARARRGLATREERAEDAERRLHAFLDAIRNSPNGVVLVDARGCIEWFNQTAASHLGLELQRDLRQHVTHLLRDPRFTEYYHAGHYAGDVAIDAPASSASRPRRLAVHVHPYGEGRRLLLSRDVTALEQAETMRRDFVANVSHEIRTPLTVLSGFVETLQTLELSREERDRYLGMMAQQTQRMQMLVADLLTLSRLEGSPPPGEGEWIALQALLAQCEQDARALAAAQGKALRLGFAPAPPLALGGAPGELQSALSNLVSNAVRYTPSGGAVEVQAEAGEGGRVVLSVRDTGPGIAPEHLPRLTERFYRLDRSRSRETGGTGLGLAIVKHVVQRHGGELRIASTPGQGSTFAIVLPAARVRAVPAEVQAGTAMRV</sequence>
<evidence type="ECO:0000313" key="18">
    <source>
        <dbReference type="Proteomes" id="UP000599109"/>
    </source>
</evidence>
<keyword evidence="7" id="KW-0808">Transferase</keyword>
<keyword evidence="8 15" id="KW-0812">Transmembrane</keyword>
<evidence type="ECO:0000256" key="9">
    <source>
        <dbReference type="ARBA" id="ARBA00022741"/>
    </source>
</evidence>
<dbReference type="GO" id="GO:0005524">
    <property type="term" value="F:ATP binding"/>
    <property type="evidence" value="ECO:0007669"/>
    <property type="project" value="UniProtKB-KW"/>
</dbReference>
<dbReference type="Pfam" id="PF00989">
    <property type="entry name" value="PAS"/>
    <property type="match status" value="1"/>
</dbReference>
<keyword evidence="11" id="KW-0067">ATP-binding</keyword>
<keyword evidence="14 15" id="KW-0472">Membrane</keyword>
<comment type="catalytic activity">
    <reaction evidence="1">
        <text>ATP + protein L-histidine = ADP + protein N-phospho-L-histidine.</text>
        <dbReference type="EC" id="2.7.13.3"/>
    </reaction>
</comment>
<dbReference type="GO" id="GO:0016036">
    <property type="term" value="P:cellular response to phosphate starvation"/>
    <property type="evidence" value="ECO:0007669"/>
    <property type="project" value="TreeGrafter"/>
</dbReference>
<dbReference type="PANTHER" id="PTHR45453:SF1">
    <property type="entry name" value="PHOSPHATE REGULON SENSOR PROTEIN PHOR"/>
    <property type="match status" value="1"/>
</dbReference>
<reference evidence="17 18" key="1">
    <citation type="journal article" date="2017" name="Int. J. Syst. Evol. Microbiol.">
        <title>Ramlibacter monticola sp. nov., isolated from forest soil.</title>
        <authorList>
            <person name="Chaudhary D.K."/>
            <person name="Kim J."/>
        </authorList>
    </citation>
    <scope>NUCLEOTIDE SEQUENCE [LARGE SCALE GENOMIC DNA]</scope>
    <source>
        <strain evidence="17 18">KACC 19175</strain>
    </source>
</reference>
<keyword evidence="12 15" id="KW-1133">Transmembrane helix</keyword>
<dbReference type="Gene3D" id="3.30.450.20">
    <property type="entry name" value="PAS domain"/>
    <property type="match status" value="1"/>
</dbReference>
<dbReference type="AlphaFoldDB" id="A0A936YYR0"/>
<name>A0A936YYR0_9BURK</name>
<dbReference type="SUPFAM" id="SSF55785">
    <property type="entry name" value="PYP-like sensor domain (PAS domain)"/>
    <property type="match status" value="1"/>
</dbReference>
<evidence type="ECO:0000256" key="15">
    <source>
        <dbReference type="SAM" id="Phobius"/>
    </source>
</evidence>
<dbReference type="PROSITE" id="PS50109">
    <property type="entry name" value="HIS_KIN"/>
    <property type="match status" value="1"/>
</dbReference>
<dbReference type="SUPFAM" id="SSF47384">
    <property type="entry name" value="Homodimeric domain of signal transducing histidine kinase"/>
    <property type="match status" value="1"/>
</dbReference>
<keyword evidence="10 17" id="KW-0418">Kinase</keyword>
<evidence type="ECO:0000256" key="3">
    <source>
        <dbReference type="ARBA" id="ARBA00012438"/>
    </source>
</evidence>
<dbReference type="Proteomes" id="UP000599109">
    <property type="component" value="Unassembled WGS sequence"/>
</dbReference>
<dbReference type="InterPro" id="IPR036890">
    <property type="entry name" value="HATPase_C_sf"/>
</dbReference>
<evidence type="ECO:0000256" key="8">
    <source>
        <dbReference type="ARBA" id="ARBA00022692"/>
    </source>
</evidence>
<dbReference type="SMART" id="SM00388">
    <property type="entry name" value="HisKA"/>
    <property type="match status" value="1"/>
</dbReference>
<dbReference type="InterPro" id="IPR003661">
    <property type="entry name" value="HisK_dim/P_dom"/>
</dbReference>
<evidence type="ECO:0000256" key="14">
    <source>
        <dbReference type="ARBA" id="ARBA00023136"/>
    </source>
</evidence>
<keyword evidence="9" id="KW-0547">Nucleotide-binding</keyword>
<evidence type="ECO:0000256" key="12">
    <source>
        <dbReference type="ARBA" id="ARBA00022989"/>
    </source>
</evidence>
<evidence type="ECO:0000256" key="7">
    <source>
        <dbReference type="ARBA" id="ARBA00022679"/>
    </source>
</evidence>
<dbReference type="EC" id="2.7.13.3" evidence="3"/>
<dbReference type="FunFam" id="3.30.565.10:FF:000006">
    <property type="entry name" value="Sensor histidine kinase WalK"/>
    <property type="match status" value="1"/>
</dbReference>
<dbReference type="GO" id="GO:0004721">
    <property type="term" value="F:phosphoprotein phosphatase activity"/>
    <property type="evidence" value="ECO:0007669"/>
    <property type="project" value="TreeGrafter"/>
</dbReference>
<dbReference type="GO" id="GO:0000155">
    <property type="term" value="F:phosphorelay sensor kinase activity"/>
    <property type="evidence" value="ECO:0007669"/>
    <property type="project" value="InterPro"/>
</dbReference>
<keyword evidence="18" id="KW-1185">Reference proteome</keyword>
<proteinExistence type="predicted"/>
<dbReference type="GO" id="GO:0005886">
    <property type="term" value="C:plasma membrane"/>
    <property type="evidence" value="ECO:0007669"/>
    <property type="project" value="UniProtKB-SubCell"/>
</dbReference>
<evidence type="ECO:0000256" key="5">
    <source>
        <dbReference type="ARBA" id="ARBA00022475"/>
    </source>
</evidence>
<dbReference type="CDD" id="cd00082">
    <property type="entry name" value="HisKA"/>
    <property type="match status" value="1"/>
</dbReference>
<dbReference type="GO" id="GO:0006355">
    <property type="term" value="P:regulation of DNA-templated transcription"/>
    <property type="evidence" value="ECO:0007669"/>
    <property type="project" value="InterPro"/>
</dbReference>
<evidence type="ECO:0000256" key="1">
    <source>
        <dbReference type="ARBA" id="ARBA00000085"/>
    </source>
</evidence>
<evidence type="ECO:0000256" key="10">
    <source>
        <dbReference type="ARBA" id="ARBA00022777"/>
    </source>
</evidence>
<dbReference type="InterPro" id="IPR005467">
    <property type="entry name" value="His_kinase_dom"/>
</dbReference>
<comment type="subcellular location">
    <subcellularLocation>
        <location evidence="2">Cell inner membrane</location>
        <topology evidence="2">Multi-pass membrane protein</topology>
    </subcellularLocation>
</comment>
<evidence type="ECO:0000313" key="17">
    <source>
        <dbReference type="EMBL" id="MBL0391689.1"/>
    </source>
</evidence>
<dbReference type="Pfam" id="PF00512">
    <property type="entry name" value="HisKA"/>
    <property type="match status" value="1"/>
</dbReference>
<organism evidence="17 18">
    <name type="scientific">Ramlibacter monticola</name>
    <dbReference type="NCBI Taxonomy" id="1926872"/>
    <lineage>
        <taxon>Bacteria</taxon>
        <taxon>Pseudomonadati</taxon>
        <taxon>Pseudomonadota</taxon>
        <taxon>Betaproteobacteria</taxon>
        <taxon>Burkholderiales</taxon>
        <taxon>Comamonadaceae</taxon>
        <taxon>Ramlibacter</taxon>
    </lineage>
</organism>
<protein>
    <recommendedName>
        <fullName evidence="3">histidine kinase</fullName>
        <ecNumber evidence="3">2.7.13.3</ecNumber>
    </recommendedName>
</protein>
<evidence type="ECO:0000256" key="11">
    <source>
        <dbReference type="ARBA" id="ARBA00022840"/>
    </source>
</evidence>
<keyword evidence="5" id="KW-1003">Cell membrane</keyword>
<dbReference type="NCBIfam" id="TIGR02966">
    <property type="entry name" value="phoR_proteo"/>
    <property type="match status" value="1"/>
</dbReference>
<comment type="caution">
    <text evidence="17">The sequence shown here is derived from an EMBL/GenBank/DDBJ whole genome shotgun (WGS) entry which is preliminary data.</text>
</comment>
<dbReference type="PRINTS" id="PR00344">
    <property type="entry name" value="BCTRLSENSOR"/>
</dbReference>
<feature type="transmembrane region" description="Helical" evidence="15">
    <location>
        <begin position="28"/>
        <end position="51"/>
    </location>
</feature>
<dbReference type="FunFam" id="1.10.287.130:FF:000008">
    <property type="entry name" value="Two-component sensor histidine kinase"/>
    <property type="match status" value="1"/>
</dbReference>
<keyword evidence="4" id="KW-0813">Transport</keyword>
<dbReference type="InterPro" id="IPR004358">
    <property type="entry name" value="Sig_transdc_His_kin-like_C"/>
</dbReference>
<dbReference type="InterPro" id="IPR003594">
    <property type="entry name" value="HATPase_dom"/>
</dbReference>
<evidence type="ECO:0000256" key="4">
    <source>
        <dbReference type="ARBA" id="ARBA00022448"/>
    </source>
</evidence>
<dbReference type="Gene3D" id="1.10.287.130">
    <property type="match status" value="1"/>
</dbReference>
<dbReference type="SMART" id="SM00387">
    <property type="entry name" value="HATPase_c"/>
    <property type="match status" value="1"/>
</dbReference>
<dbReference type="InterPro" id="IPR035965">
    <property type="entry name" value="PAS-like_dom_sf"/>
</dbReference>